<dbReference type="InterPro" id="IPR020456">
    <property type="entry name" value="Acylphosphatase"/>
</dbReference>
<evidence type="ECO:0000259" key="7">
    <source>
        <dbReference type="PROSITE" id="PS51160"/>
    </source>
</evidence>
<evidence type="ECO:0000313" key="9">
    <source>
        <dbReference type="Proteomes" id="UP000267841"/>
    </source>
</evidence>
<dbReference type="InterPro" id="IPR017968">
    <property type="entry name" value="Acylphosphatase_CS"/>
</dbReference>
<evidence type="ECO:0000256" key="6">
    <source>
        <dbReference type="RuleBase" id="RU004168"/>
    </source>
</evidence>
<dbReference type="Pfam" id="PF00708">
    <property type="entry name" value="Acylphosphatase"/>
    <property type="match status" value="1"/>
</dbReference>
<dbReference type="InterPro" id="IPR001792">
    <property type="entry name" value="Acylphosphatase-like_dom"/>
</dbReference>
<dbReference type="EMBL" id="RCCJ01000001">
    <property type="protein sequence ID" value="RLJ71436.1"/>
    <property type="molecule type" value="Genomic_DNA"/>
</dbReference>
<keyword evidence="9" id="KW-1185">Reference proteome</keyword>
<reference evidence="8 9" key="1">
    <citation type="submission" date="2018-10" db="EMBL/GenBank/DDBJ databases">
        <title>Genomic Encyclopedia of Archaeal and Bacterial Type Strains, Phase II (KMG-II): from individual species to whole genera.</title>
        <authorList>
            <person name="Goeker M."/>
        </authorList>
    </citation>
    <scope>NUCLEOTIDE SEQUENCE [LARGE SCALE GENOMIC DNA]</scope>
    <source>
        <strain evidence="8 9">DSM 16510</strain>
    </source>
</reference>
<gene>
    <name evidence="8" type="ORF">BCF55_1738</name>
</gene>
<evidence type="ECO:0000256" key="4">
    <source>
        <dbReference type="PROSITE-ProRule" id="PRU00520"/>
    </source>
</evidence>
<dbReference type="PROSITE" id="PS00150">
    <property type="entry name" value="ACYLPHOSPHATASE_1"/>
    <property type="match status" value="1"/>
</dbReference>
<dbReference type="EC" id="3.6.1.7" evidence="2 4"/>
<dbReference type="PANTHER" id="PTHR47268:SF4">
    <property type="entry name" value="ACYLPHOSPHATASE"/>
    <property type="match status" value="1"/>
</dbReference>
<accession>A0A497XR47</accession>
<evidence type="ECO:0000313" key="8">
    <source>
        <dbReference type="EMBL" id="RLJ71436.1"/>
    </source>
</evidence>
<dbReference type="InterPro" id="IPR036046">
    <property type="entry name" value="Acylphosphatase-like_dom_sf"/>
</dbReference>
<dbReference type="GO" id="GO:0003998">
    <property type="term" value="F:acylphosphatase activity"/>
    <property type="evidence" value="ECO:0007669"/>
    <property type="project" value="UniProtKB-EC"/>
</dbReference>
<dbReference type="Proteomes" id="UP000267841">
    <property type="component" value="Unassembled WGS sequence"/>
</dbReference>
<evidence type="ECO:0000256" key="1">
    <source>
        <dbReference type="ARBA" id="ARBA00005614"/>
    </source>
</evidence>
<feature type="domain" description="Acylphosphatase-like" evidence="7">
    <location>
        <begin position="2"/>
        <end position="89"/>
    </location>
</feature>
<evidence type="ECO:0000256" key="3">
    <source>
        <dbReference type="ARBA" id="ARBA00047645"/>
    </source>
</evidence>
<proteinExistence type="inferred from homology"/>
<evidence type="ECO:0000256" key="5">
    <source>
        <dbReference type="RuleBase" id="RU000553"/>
    </source>
</evidence>
<organism evidence="8 9">
    <name type="scientific">Hydrogenivirga caldilitoris</name>
    <dbReference type="NCBI Taxonomy" id="246264"/>
    <lineage>
        <taxon>Bacteria</taxon>
        <taxon>Pseudomonadati</taxon>
        <taxon>Aquificota</taxon>
        <taxon>Aquificia</taxon>
        <taxon>Aquificales</taxon>
        <taxon>Aquificaceae</taxon>
        <taxon>Hydrogenivirga</taxon>
    </lineage>
</organism>
<dbReference type="OrthoDB" id="9808093at2"/>
<comment type="similarity">
    <text evidence="1 6">Belongs to the acylphosphatase family.</text>
</comment>
<dbReference type="AlphaFoldDB" id="A0A497XR47"/>
<sequence length="89" mass="10371">MRFRIFVSGLVQGVGFRAYTHRVAQSYGLSGWVRNLPDGRVEILVEGDEEVLCNFIRDVWRGPRLSRVDKLEILKEEQDEPLTGFDIRY</sequence>
<comment type="catalytic activity">
    <reaction evidence="3 4 5">
        <text>an acyl phosphate + H2O = a carboxylate + phosphate + H(+)</text>
        <dbReference type="Rhea" id="RHEA:14965"/>
        <dbReference type="ChEBI" id="CHEBI:15377"/>
        <dbReference type="ChEBI" id="CHEBI:15378"/>
        <dbReference type="ChEBI" id="CHEBI:29067"/>
        <dbReference type="ChEBI" id="CHEBI:43474"/>
        <dbReference type="ChEBI" id="CHEBI:59918"/>
        <dbReference type="EC" id="3.6.1.7"/>
    </reaction>
</comment>
<feature type="active site" evidence="4">
    <location>
        <position position="17"/>
    </location>
</feature>
<dbReference type="SUPFAM" id="SSF54975">
    <property type="entry name" value="Acylphosphatase/BLUF domain-like"/>
    <property type="match status" value="1"/>
</dbReference>
<dbReference type="PROSITE" id="PS00151">
    <property type="entry name" value="ACYLPHOSPHATASE_2"/>
    <property type="match status" value="1"/>
</dbReference>
<feature type="active site" evidence="4">
    <location>
        <position position="35"/>
    </location>
</feature>
<dbReference type="PROSITE" id="PS51160">
    <property type="entry name" value="ACYLPHOSPHATASE_3"/>
    <property type="match status" value="1"/>
</dbReference>
<comment type="caution">
    <text evidence="8">The sequence shown here is derived from an EMBL/GenBank/DDBJ whole genome shotgun (WGS) entry which is preliminary data.</text>
</comment>
<evidence type="ECO:0000256" key="2">
    <source>
        <dbReference type="ARBA" id="ARBA00012150"/>
    </source>
</evidence>
<name>A0A497XR47_9AQUI</name>
<keyword evidence="4 5" id="KW-0378">Hydrolase</keyword>
<dbReference type="PANTHER" id="PTHR47268">
    <property type="entry name" value="ACYLPHOSPHATASE"/>
    <property type="match status" value="1"/>
</dbReference>
<dbReference type="RefSeq" id="WP_121012821.1">
    <property type="nucleotide sequence ID" value="NZ_RCCJ01000001.1"/>
</dbReference>
<dbReference type="Gene3D" id="3.30.70.100">
    <property type="match status" value="1"/>
</dbReference>
<protein>
    <recommendedName>
        <fullName evidence="2 4">Acylphosphatase</fullName>
        <ecNumber evidence="2 4">3.6.1.7</ecNumber>
    </recommendedName>
</protein>